<sequence>MVTNERQRQYAIETRKGGKQDKNSQDPTDPQIHHPSQDQDGASNPAHDGHAEPYDSRLDPTPAYHIYLIAPESGQLVRDRISFVMEEEFSWQWLLDTLVSNWCSALQIVHPPPDIAASILEHFTIKVLTSSGLTIVSSEGEWQLAVQDIHQTIWLDNVVKVVAEGPATP</sequence>
<feature type="non-terminal residue" evidence="2">
    <location>
        <position position="169"/>
    </location>
</feature>
<dbReference type="EMBL" id="JAHFXS010005067">
    <property type="protein sequence ID" value="KAG9942962.1"/>
    <property type="molecule type" value="Genomic_DNA"/>
</dbReference>
<gene>
    <name evidence="2" type="ORF">KCU98_g18665</name>
</gene>
<reference evidence="2" key="1">
    <citation type="journal article" date="2021" name="J Fungi (Basel)">
        <title>Virulence traits and population genomics of the black yeast Aureobasidium melanogenum.</title>
        <authorList>
            <person name="Cernosa A."/>
            <person name="Sun X."/>
            <person name="Gostincar C."/>
            <person name="Fang C."/>
            <person name="Gunde-Cimerman N."/>
            <person name="Song Z."/>
        </authorList>
    </citation>
    <scope>NUCLEOTIDE SEQUENCE</scope>
    <source>
        <strain evidence="2">EXF-9298</strain>
    </source>
</reference>
<evidence type="ECO:0000313" key="3">
    <source>
        <dbReference type="Proteomes" id="UP000729357"/>
    </source>
</evidence>
<reference evidence="2" key="2">
    <citation type="submission" date="2021-08" db="EMBL/GenBank/DDBJ databases">
        <authorList>
            <person name="Gostincar C."/>
            <person name="Sun X."/>
            <person name="Song Z."/>
            <person name="Gunde-Cimerman N."/>
        </authorList>
    </citation>
    <scope>NUCLEOTIDE SEQUENCE</scope>
    <source>
        <strain evidence="2">EXF-9298</strain>
    </source>
</reference>
<evidence type="ECO:0000256" key="1">
    <source>
        <dbReference type="SAM" id="MobiDB-lite"/>
    </source>
</evidence>
<organism evidence="2 3">
    <name type="scientific">Aureobasidium melanogenum</name>
    <name type="common">Aureobasidium pullulans var. melanogenum</name>
    <dbReference type="NCBI Taxonomy" id="46634"/>
    <lineage>
        <taxon>Eukaryota</taxon>
        <taxon>Fungi</taxon>
        <taxon>Dikarya</taxon>
        <taxon>Ascomycota</taxon>
        <taxon>Pezizomycotina</taxon>
        <taxon>Dothideomycetes</taxon>
        <taxon>Dothideomycetidae</taxon>
        <taxon>Dothideales</taxon>
        <taxon>Saccotheciaceae</taxon>
        <taxon>Aureobasidium</taxon>
    </lineage>
</organism>
<protein>
    <submittedName>
        <fullName evidence="2">Uncharacterized protein</fullName>
    </submittedName>
</protein>
<feature type="compositionally biased region" description="Basic and acidic residues" evidence="1">
    <location>
        <begin position="47"/>
        <end position="56"/>
    </location>
</feature>
<proteinExistence type="predicted"/>
<evidence type="ECO:0000313" key="2">
    <source>
        <dbReference type="EMBL" id="KAG9942962.1"/>
    </source>
</evidence>
<accession>A0A9P8F824</accession>
<comment type="caution">
    <text evidence="2">The sequence shown here is derived from an EMBL/GenBank/DDBJ whole genome shotgun (WGS) entry which is preliminary data.</text>
</comment>
<feature type="compositionally biased region" description="Basic and acidic residues" evidence="1">
    <location>
        <begin position="1"/>
        <end position="24"/>
    </location>
</feature>
<dbReference type="Proteomes" id="UP000729357">
    <property type="component" value="Unassembled WGS sequence"/>
</dbReference>
<dbReference type="AlphaFoldDB" id="A0A9P8F824"/>
<keyword evidence="3" id="KW-1185">Reference proteome</keyword>
<name>A0A9P8F824_AURME</name>
<feature type="region of interest" description="Disordered" evidence="1">
    <location>
        <begin position="1"/>
        <end position="56"/>
    </location>
</feature>